<gene>
    <name evidence="2" type="ORF">SAMN02745134_03530</name>
</gene>
<evidence type="ECO:0008006" key="4">
    <source>
        <dbReference type="Google" id="ProtNLM"/>
    </source>
</evidence>
<dbReference type="PROSITE" id="PS51257">
    <property type="entry name" value="PROKAR_LIPOPROTEIN"/>
    <property type="match status" value="1"/>
</dbReference>
<keyword evidence="3" id="KW-1185">Reference proteome</keyword>
<dbReference type="STRING" id="1121291.SAMN02745134_03530"/>
<dbReference type="OrthoDB" id="1896684at2"/>
<reference evidence="2 3" key="1">
    <citation type="submission" date="2017-04" db="EMBL/GenBank/DDBJ databases">
        <authorList>
            <person name="Afonso C.L."/>
            <person name="Miller P.J."/>
            <person name="Scott M.A."/>
            <person name="Spackman E."/>
            <person name="Goraichik I."/>
            <person name="Dimitrov K.M."/>
            <person name="Suarez D.L."/>
            <person name="Swayne D.E."/>
        </authorList>
    </citation>
    <scope>NUCLEOTIDE SEQUENCE [LARGE SCALE GENOMIC DNA]</scope>
    <source>
        <strain evidence="2 3">DSM 12555</strain>
    </source>
</reference>
<name>A0A1W1XX72_9CLOT</name>
<dbReference type="AlphaFoldDB" id="A0A1W1XX72"/>
<evidence type="ECO:0000256" key="1">
    <source>
        <dbReference type="SAM" id="SignalP"/>
    </source>
</evidence>
<dbReference type="RefSeq" id="WP_084117526.1">
    <property type="nucleotide sequence ID" value="NZ_FWXH01000025.1"/>
</dbReference>
<accession>A0A1W1XX72</accession>
<keyword evidence="1" id="KW-0732">Signal</keyword>
<sequence length="273" mass="31091">MKKRFIISVAIIMSVSLVGCGSSTGSTKSSTKTVETKQTSTVNDEDILKPIEGKVKAINDKKINDYLSSFIKETDTYKSEKNEMTRYLQNYTVKASIEDEKVLNRTSKDAQIQYVVNTEKVKGPSFLDSKALYVSNLENVNGEWKISSENILKIEYKNNIFNTVYDNISALNKKDINAYMATIDPTDTNVYSKFKDDQLDRFDKNDLTYTLESADIIGSLDDKDTAVQVVETVVKNDDSDYQNNRTTLMYQIKKVQGTWKIYKVETKKTENIN</sequence>
<dbReference type="Proteomes" id="UP000192468">
    <property type="component" value="Unassembled WGS sequence"/>
</dbReference>
<evidence type="ECO:0000313" key="2">
    <source>
        <dbReference type="EMBL" id="SMC28457.1"/>
    </source>
</evidence>
<protein>
    <recommendedName>
        <fullName evidence="4">Lipoprotein</fullName>
    </recommendedName>
</protein>
<organism evidence="2 3">
    <name type="scientific">Clostridium acidisoli DSM 12555</name>
    <dbReference type="NCBI Taxonomy" id="1121291"/>
    <lineage>
        <taxon>Bacteria</taxon>
        <taxon>Bacillati</taxon>
        <taxon>Bacillota</taxon>
        <taxon>Clostridia</taxon>
        <taxon>Eubacteriales</taxon>
        <taxon>Clostridiaceae</taxon>
        <taxon>Clostridium</taxon>
    </lineage>
</organism>
<evidence type="ECO:0000313" key="3">
    <source>
        <dbReference type="Proteomes" id="UP000192468"/>
    </source>
</evidence>
<feature type="signal peptide" evidence="1">
    <location>
        <begin position="1"/>
        <end position="21"/>
    </location>
</feature>
<feature type="chain" id="PRO_5038380714" description="Lipoprotein" evidence="1">
    <location>
        <begin position="22"/>
        <end position="273"/>
    </location>
</feature>
<dbReference type="EMBL" id="FWXH01000025">
    <property type="protein sequence ID" value="SMC28457.1"/>
    <property type="molecule type" value="Genomic_DNA"/>
</dbReference>
<proteinExistence type="predicted"/>